<reference evidence="2" key="2">
    <citation type="submission" date="2021-04" db="EMBL/GenBank/DDBJ databases">
        <authorList>
            <person name="Gilroy R."/>
        </authorList>
    </citation>
    <scope>NUCLEOTIDE SEQUENCE</scope>
    <source>
        <strain evidence="2">3436</strain>
    </source>
</reference>
<name>A0A9D2JEJ0_9FIRM</name>
<evidence type="ECO:0000313" key="2">
    <source>
        <dbReference type="EMBL" id="HIZ47540.1"/>
    </source>
</evidence>
<evidence type="ECO:0000259" key="1">
    <source>
        <dbReference type="PROSITE" id="PS50075"/>
    </source>
</evidence>
<evidence type="ECO:0000313" key="3">
    <source>
        <dbReference type="Proteomes" id="UP000824031"/>
    </source>
</evidence>
<proteinExistence type="predicted"/>
<gene>
    <name evidence="2" type="ORF">H9810_02310</name>
</gene>
<dbReference type="Pfam" id="PF00550">
    <property type="entry name" value="PP-binding"/>
    <property type="match status" value="1"/>
</dbReference>
<protein>
    <submittedName>
        <fullName evidence="2">Acyl carrier protein</fullName>
    </submittedName>
</protein>
<dbReference type="Gene3D" id="1.10.1200.10">
    <property type="entry name" value="ACP-like"/>
    <property type="match status" value="1"/>
</dbReference>
<organism evidence="2 3">
    <name type="scientific">Candidatus Gemmiger excrementavium</name>
    <dbReference type="NCBI Taxonomy" id="2838608"/>
    <lineage>
        <taxon>Bacteria</taxon>
        <taxon>Bacillati</taxon>
        <taxon>Bacillota</taxon>
        <taxon>Clostridia</taxon>
        <taxon>Eubacteriales</taxon>
        <taxon>Gemmiger</taxon>
    </lineage>
</organism>
<sequence>MHTMEEILAILAQVKPGLAPAPDEELVRTGQLDSVEIMSLVMALAEEFDLEISPLDLKEENFHTAEAILALVNRLEE</sequence>
<comment type="caution">
    <text evidence="2">The sequence shown here is derived from an EMBL/GenBank/DDBJ whole genome shotgun (WGS) entry which is preliminary data.</text>
</comment>
<feature type="domain" description="Carrier" evidence="1">
    <location>
        <begin position="1"/>
        <end position="76"/>
    </location>
</feature>
<dbReference type="EMBL" id="DXBO01000027">
    <property type="protein sequence ID" value="HIZ47540.1"/>
    <property type="molecule type" value="Genomic_DNA"/>
</dbReference>
<dbReference type="InterPro" id="IPR009081">
    <property type="entry name" value="PP-bd_ACP"/>
</dbReference>
<dbReference type="AlphaFoldDB" id="A0A9D2JEJ0"/>
<dbReference type="Proteomes" id="UP000824031">
    <property type="component" value="Unassembled WGS sequence"/>
</dbReference>
<dbReference type="SUPFAM" id="SSF47336">
    <property type="entry name" value="ACP-like"/>
    <property type="match status" value="1"/>
</dbReference>
<dbReference type="PROSITE" id="PS50075">
    <property type="entry name" value="CARRIER"/>
    <property type="match status" value="1"/>
</dbReference>
<dbReference type="InterPro" id="IPR036736">
    <property type="entry name" value="ACP-like_sf"/>
</dbReference>
<reference evidence="2" key="1">
    <citation type="journal article" date="2021" name="PeerJ">
        <title>Extensive microbial diversity within the chicken gut microbiome revealed by metagenomics and culture.</title>
        <authorList>
            <person name="Gilroy R."/>
            <person name="Ravi A."/>
            <person name="Getino M."/>
            <person name="Pursley I."/>
            <person name="Horton D.L."/>
            <person name="Alikhan N.F."/>
            <person name="Baker D."/>
            <person name="Gharbi K."/>
            <person name="Hall N."/>
            <person name="Watson M."/>
            <person name="Adriaenssens E.M."/>
            <person name="Foster-Nyarko E."/>
            <person name="Jarju S."/>
            <person name="Secka A."/>
            <person name="Antonio M."/>
            <person name="Oren A."/>
            <person name="Chaudhuri R.R."/>
            <person name="La Ragione R."/>
            <person name="Hildebrand F."/>
            <person name="Pallen M.J."/>
        </authorList>
    </citation>
    <scope>NUCLEOTIDE SEQUENCE</scope>
    <source>
        <strain evidence="2">3436</strain>
    </source>
</reference>
<accession>A0A9D2JEJ0</accession>